<reference evidence="2 3" key="1">
    <citation type="submission" date="2019-01" db="EMBL/GenBank/DDBJ databases">
        <title>Sequencing of cultivated peanut Arachis hypogaea provides insights into genome evolution and oil improvement.</title>
        <authorList>
            <person name="Chen X."/>
        </authorList>
    </citation>
    <scope>NUCLEOTIDE SEQUENCE [LARGE SCALE GENOMIC DNA]</scope>
    <source>
        <strain evidence="3">cv. Fuhuasheng</strain>
        <tissue evidence="2">Leaves</tissue>
    </source>
</reference>
<protein>
    <submittedName>
        <fullName evidence="2">Uncharacterized protein</fullName>
    </submittedName>
</protein>
<feature type="region of interest" description="Disordered" evidence="1">
    <location>
        <begin position="54"/>
        <end position="106"/>
    </location>
</feature>
<sequence>MDKITEGNWGPHVLNFIIKGITDYHKKGEENPGLPWVSNSNREQSVERMGAEIDGHMAQSKKRKHVVEDSSPKQTQSYDGIQEVNLESENDPLFQGQTDQSSLNKPADSIVPIQTTATSPVPAIESFPAKSLREKISEERKKVRYMSTHSNPAPDDAVALMMMARTASYIPKEGLMPSFSLGLTDSS</sequence>
<keyword evidence="3" id="KW-1185">Reference proteome</keyword>
<proteinExistence type="predicted"/>
<dbReference type="Proteomes" id="UP000289738">
    <property type="component" value="Chromosome A03"/>
</dbReference>
<gene>
    <name evidence="2" type="ORF">Ahy_A03g014420</name>
</gene>
<dbReference type="EMBL" id="SDMP01000003">
    <property type="protein sequence ID" value="RYR67946.1"/>
    <property type="molecule type" value="Genomic_DNA"/>
</dbReference>
<dbReference type="AlphaFoldDB" id="A0A445DXP0"/>
<evidence type="ECO:0000313" key="3">
    <source>
        <dbReference type="Proteomes" id="UP000289738"/>
    </source>
</evidence>
<evidence type="ECO:0000313" key="2">
    <source>
        <dbReference type="EMBL" id="RYR67946.1"/>
    </source>
</evidence>
<name>A0A445DXP0_ARAHY</name>
<feature type="compositionally biased region" description="Polar residues" evidence="1">
    <location>
        <begin position="95"/>
        <end position="104"/>
    </location>
</feature>
<accession>A0A445DXP0</accession>
<organism evidence="2 3">
    <name type="scientific">Arachis hypogaea</name>
    <name type="common">Peanut</name>
    <dbReference type="NCBI Taxonomy" id="3818"/>
    <lineage>
        <taxon>Eukaryota</taxon>
        <taxon>Viridiplantae</taxon>
        <taxon>Streptophyta</taxon>
        <taxon>Embryophyta</taxon>
        <taxon>Tracheophyta</taxon>
        <taxon>Spermatophyta</taxon>
        <taxon>Magnoliopsida</taxon>
        <taxon>eudicotyledons</taxon>
        <taxon>Gunneridae</taxon>
        <taxon>Pentapetalae</taxon>
        <taxon>rosids</taxon>
        <taxon>fabids</taxon>
        <taxon>Fabales</taxon>
        <taxon>Fabaceae</taxon>
        <taxon>Papilionoideae</taxon>
        <taxon>50 kb inversion clade</taxon>
        <taxon>dalbergioids sensu lato</taxon>
        <taxon>Dalbergieae</taxon>
        <taxon>Pterocarpus clade</taxon>
        <taxon>Arachis</taxon>
    </lineage>
</organism>
<comment type="caution">
    <text evidence="2">The sequence shown here is derived from an EMBL/GenBank/DDBJ whole genome shotgun (WGS) entry which is preliminary data.</text>
</comment>
<evidence type="ECO:0000256" key="1">
    <source>
        <dbReference type="SAM" id="MobiDB-lite"/>
    </source>
</evidence>